<dbReference type="SUPFAM" id="SSF50156">
    <property type="entry name" value="PDZ domain-like"/>
    <property type="match status" value="1"/>
</dbReference>
<dbReference type="Gene3D" id="6.10.140.1710">
    <property type="match status" value="1"/>
</dbReference>
<dbReference type="WBParaSite" id="PTRK_0001081700.1">
    <property type="protein sequence ID" value="PTRK_0001081700.1"/>
    <property type="gene ID" value="PTRK_0001081700"/>
</dbReference>
<comment type="similarity">
    <text evidence="1">Belongs to the proteasome subunit p27 family.</text>
</comment>
<evidence type="ECO:0000256" key="1">
    <source>
        <dbReference type="ARBA" id="ARBA00005256"/>
    </source>
</evidence>
<keyword evidence="2" id="KW-0143">Chaperone</keyword>
<evidence type="ECO:0000256" key="3">
    <source>
        <dbReference type="SAM" id="Coils"/>
    </source>
</evidence>
<reference evidence="6" key="1">
    <citation type="submission" date="2017-02" db="UniProtKB">
        <authorList>
            <consortium name="WormBaseParasite"/>
        </authorList>
    </citation>
    <scope>IDENTIFICATION</scope>
</reference>
<feature type="coiled-coil region" evidence="3">
    <location>
        <begin position="3"/>
        <end position="99"/>
    </location>
</feature>
<evidence type="ECO:0000259" key="4">
    <source>
        <dbReference type="Pfam" id="PF18265"/>
    </source>
</evidence>
<accession>A0A0N4ZQM3</accession>
<evidence type="ECO:0000313" key="5">
    <source>
        <dbReference type="Proteomes" id="UP000038045"/>
    </source>
</evidence>
<dbReference type="GO" id="GO:0005737">
    <property type="term" value="C:cytoplasm"/>
    <property type="evidence" value="ECO:0007669"/>
    <property type="project" value="TreeGrafter"/>
</dbReference>
<keyword evidence="5" id="KW-1185">Reference proteome</keyword>
<dbReference type="Gene3D" id="2.30.42.10">
    <property type="match status" value="1"/>
</dbReference>
<keyword evidence="3" id="KW-0175">Coiled coil</keyword>
<name>A0A0N4ZQM3_PARTI</name>
<sequence>MEDKNLSNECKKLMDERNEIDKRLEELENVLKENDCTMETPLVDGDGFPRNDIDVYTVRITRSEIINLRNDRKELNNKIEELLLTIHEKAKEHENINKEHSKEELVHRTSNDPFVKVISIKPHSPSDNGGLLVGDEIIQFGIYHKGNFNDLTQLSEYVKECEGNPIRITVARYGRPIRLVVTPQKWSGEGLFGANMAKI</sequence>
<dbReference type="STRING" id="131310.A0A0N4ZQM3"/>
<dbReference type="Proteomes" id="UP000038045">
    <property type="component" value="Unplaced"/>
</dbReference>
<proteinExistence type="inferred from homology"/>
<dbReference type="InterPro" id="IPR036034">
    <property type="entry name" value="PDZ_sf"/>
</dbReference>
<dbReference type="InterPro" id="IPR035269">
    <property type="entry name" value="PSMD9"/>
</dbReference>
<dbReference type="FunFam" id="2.30.42.10:FF:000107">
    <property type="entry name" value="26S proteasome non-ATPase regulatory subunit 9"/>
    <property type="match status" value="1"/>
</dbReference>
<dbReference type="InterPro" id="IPR040815">
    <property type="entry name" value="Nas2_N"/>
</dbReference>
<dbReference type="GO" id="GO:0005634">
    <property type="term" value="C:nucleus"/>
    <property type="evidence" value="ECO:0007669"/>
    <property type="project" value="TreeGrafter"/>
</dbReference>
<protein>
    <submittedName>
        <fullName evidence="6">Nas2_N domain-containing protein</fullName>
    </submittedName>
</protein>
<dbReference type="PANTHER" id="PTHR12651:SF1">
    <property type="entry name" value="26S PROTEASOME NON-ATPASE REGULATORY SUBUNIT 9"/>
    <property type="match status" value="1"/>
</dbReference>
<feature type="domain" description="Nas2 N-terminal" evidence="4">
    <location>
        <begin position="11"/>
        <end position="88"/>
    </location>
</feature>
<evidence type="ECO:0000313" key="6">
    <source>
        <dbReference type="WBParaSite" id="PTRK_0001081700.1"/>
    </source>
</evidence>
<evidence type="ECO:0000256" key="2">
    <source>
        <dbReference type="ARBA" id="ARBA00023186"/>
    </source>
</evidence>
<dbReference type="PANTHER" id="PTHR12651">
    <property type="entry name" value="26S PROTEASOME NON-ATPASE REGULATORY SUBUNIT 9"/>
    <property type="match status" value="1"/>
</dbReference>
<dbReference type="GO" id="GO:0070682">
    <property type="term" value="P:proteasome regulatory particle assembly"/>
    <property type="evidence" value="ECO:0007669"/>
    <property type="project" value="InterPro"/>
</dbReference>
<organism evidence="5 6">
    <name type="scientific">Parastrongyloides trichosuri</name>
    <name type="common">Possum-specific nematode worm</name>
    <dbReference type="NCBI Taxonomy" id="131310"/>
    <lineage>
        <taxon>Eukaryota</taxon>
        <taxon>Metazoa</taxon>
        <taxon>Ecdysozoa</taxon>
        <taxon>Nematoda</taxon>
        <taxon>Chromadorea</taxon>
        <taxon>Rhabditida</taxon>
        <taxon>Tylenchina</taxon>
        <taxon>Panagrolaimomorpha</taxon>
        <taxon>Strongyloidoidea</taxon>
        <taxon>Strongyloididae</taxon>
        <taxon>Parastrongyloides</taxon>
    </lineage>
</organism>
<dbReference type="Pfam" id="PF18265">
    <property type="entry name" value="Nas2_N"/>
    <property type="match status" value="1"/>
</dbReference>
<dbReference type="AlphaFoldDB" id="A0A0N4ZQM3"/>